<evidence type="ECO:0000256" key="6">
    <source>
        <dbReference type="SAM" id="Phobius"/>
    </source>
</evidence>
<dbReference type="GO" id="GO:0098703">
    <property type="term" value="P:calcium ion import across plasma membrane"/>
    <property type="evidence" value="ECO:0007669"/>
    <property type="project" value="TreeGrafter"/>
</dbReference>
<dbReference type="GO" id="GO:0005262">
    <property type="term" value="F:calcium channel activity"/>
    <property type="evidence" value="ECO:0007669"/>
    <property type="project" value="TreeGrafter"/>
</dbReference>
<feature type="transmembrane region" description="Helical" evidence="6">
    <location>
        <begin position="12"/>
        <end position="34"/>
    </location>
</feature>
<reference evidence="8" key="1">
    <citation type="journal article" date="2014" name="J. Neurosci.">
        <title>Thermosensory Signaling by TRPM Is Processed by Brain Serotonergic Neurons to Produce Planarian Thermotaxis.</title>
        <authorList>
            <person name="Inoue T."/>
            <person name="Yamashita T."/>
            <person name="Agata K."/>
        </authorList>
    </citation>
    <scope>NUCLEOTIDE SEQUENCE</scope>
    <source>
        <strain evidence="8">SSP</strain>
    </source>
</reference>
<evidence type="ECO:0000259" key="7">
    <source>
        <dbReference type="Pfam" id="PF00520"/>
    </source>
</evidence>
<evidence type="ECO:0000256" key="1">
    <source>
        <dbReference type="ARBA" id="ARBA00004141"/>
    </source>
</evidence>
<feature type="domain" description="Ion transport" evidence="7">
    <location>
        <begin position="15"/>
        <end position="217"/>
    </location>
</feature>
<keyword evidence="2 6" id="KW-0812">Transmembrane</keyword>
<organism evidence="8">
    <name type="scientific">Dugesia japonica</name>
    <name type="common">Planarian</name>
    <dbReference type="NCBI Taxonomy" id="6161"/>
    <lineage>
        <taxon>Eukaryota</taxon>
        <taxon>Metazoa</taxon>
        <taxon>Spiralia</taxon>
        <taxon>Lophotrochozoa</taxon>
        <taxon>Platyhelminthes</taxon>
        <taxon>Rhabditophora</taxon>
        <taxon>Seriata</taxon>
        <taxon>Tricladida</taxon>
        <taxon>Continenticola</taxon>
        <taxon>Geoplanoidea</taxon>
        <taxon>Dugesiidae</taxon>
        <taxon>Dugesia</taxon>
    </lineage>
</organism>
<gene>
    <name evidence="8" type="primary">DjTRPVa</name>
</gene>
<name>A0A077L8F9_DUGJA</name>
<feature type="transmembrane region" description="Helical" evidence="6">
    <location>
        <begin position="181"/>
        <end position="203"/>
    </location>
</feature>
<dbReference type="EMBL" id="AB981786">
    <property type="protein sequence ID" value="BAP40096.1"/>
    <property type="molecule type" value="mRNA"/>
</dbReference>
<keyword evidence="4 6" id="KW-1133">Transmembrane helix</keyword>
<dbReference type="Pfam" id="PF00520">
    <property type="entry name" value="Ion_trans"/>
    <property type="match status" value="1"/>
</dbReference>
<evidence type="ECO:0000256" key="4">
    <source>
        <dbReference type="ARBA" id="ARBA00022989"/>
    </source>
</evidence>
<proteinExistence type="evidence at transcript level"/>
<evidence type="ECO:0000256" key="3">
    <source>
        <dbReference type="ARBA" id="ARBA00022737"/>
    </source>
</evidence>
<dbReference type="InterPro" id="IPR005821">
    <property type="entry name" value="Ion_trans_dom"/>
</dbReference>
<evidence type="ECO:0000256" key="5">
    <source>
        <dbReference type="ARBA" id="ARBA00023136"/>
    </source>
</evidence>
<dbReference type="GO" id="GO:0005886">
    <property type="term" value="C:plasma membrane"/>
    <property type="evidence" value="ECO:0007669"/>
    <property type="project" value="TreeGrafter"/>
</dbReference>
<evidence type="ECO:0000313" key="8">
    <source>
        <dbReference type="EMBL" id="BAP40096.1"/>
    </source>
</evidence>
<sequence length="272" mass="31970">CYLLSTQRTEDIIRLVLELIIVICALMYICSALREVYYQGHKIFMKTLLSAPMKLLHLVSCFIIMLMIPGRAFCAPEYEDVMGVMAILSTAPHFLFYCRGFRLVGPFVVMIYKMVRGDLLRFLSFTSYFCWDFSQAMYVVFRRVDESLFHEPLEALMGMFIMSLGEFEDIYEQFDCSEHSILGKILFVVYMILVTLLLVNMLIAMMGNTYTMVNENQKEWLRQWAKIILVIEQSFSIQERRQQLMKYSQPLQDGRRAILINTVEKIKHEENL</sequence>
<accession>A0A077L8F9</accession>
<feature type="transmembrane region" description="Helical" evidence="6">
    <location>
        <begin position="55"/>
        <end position="74"/>
    </location>
</feature>
<keyword evidence="8" id="KW-0675">Receptor</keyword>
<feature type="transmembrane region" description="Helical" evidence="6">
    <location>
        <begin position="119"/>
        <end position="141"/>
    </location>
</feature>
<feature type="non-terminal residue" evidence="8">
    <location>
        <position position="1"/>
    </location>
</feature>
<keyword evidence="3" id="KW-0677">Repeat</keyword>
<keyword evidence="5 6" id="KW-0472">Membrane</keyword>
<dbReference type="PANTHER" id="PTHR10582:SF28">
    <property type="entry name" value="NANCHUNG, ISOFORM B"/>
    <property type="match status" value="1"/>
</dbReference>
<dbReference type="PANTHER" id="PTHR10582">
    <property type="entry name" value="TRANSIENT RECEPTOR POTENTIAL ION CHANNEL PROTEIN"/>
    <property type="match status" value="1"/>
</dbReference>
<dbReference type="AlphaFoldDB" id="A0A077L8F9"/>
<comment type="subcellular location">
    <subcellularLocation>
        <location evidence="1">Membrane</location>
        <topology evidence="1">Multi-pass membrane protein</topology>
    </subcellularLocation>
</comment>
<evidence type="ECO:0000256" key="2">
    <source>
        <dbReference type="ARBA" id="ARBA00022692"/>
    </source>
</evidence>
<protein>
    <submittedName>
        <fullName evidence="8">Transient receptor potential ion channel V a</fullName>
    </submittedName>
</protein>
<dbReference type="InterPro" id="IPR024862">
    <property type="entry name" value="TRPV"/>
</dbReference>